<evidence type="ECO:0000313" key="9">
    <source>
        <dbReference type="EMBL" id="SEL94884.1"/>
    </source>
</evidence>
<dbReference type="PANTHER" id="PTHR48090:SF3">
    <property type="entry name" value="UNDECAPRENYL-PHOSPHATE 4-DEOXY-4-FORMAMIDO-L-ARABINOSE TRANSFERASE"/>
    <property type="match status" value="1"/>
</dbReference>
<dbReference type="GO" id="GO:0005886">
    <property type="term" value="C:plasma membrane"/>
    <property type="evidence" value="ECO:0007669"/>
    <property type="project" value="TreeGrafter"/>
</dbReference>
<gene>
    <name evidence="9" type="ORF">SAMN04489760_101117</name>
</gene>
<reference evidence="9 10" key="1">
    <citation type="submission" date="2016-10" db="EMBL/GenBank/DDBJ databases">
        <authorList>
            <person name="de Groot N.N."/>
        </authorList>
    </citation>
    <scope>NUCLEOTIDE SEQUENCE [LARGE SCALE GENOMIC DNA]</scope>
    <source>
        <strain evidence="9 10">DSM 8423</strain>
    </source>
</reference>
<dbReference type="Gene3D" id="3.90.550.10">
    <property type="entry name" value="Spore Coat Polysaccharide Biosynthesis Protein SpsA, Chain A"/>
    <property type="match status" value="1"/>
</dbReference>
<dbReference type="PANTHER" id="PTHR48090">
    <property type="entry name" value="UNDECAPRENYL-PHOSPHATE 4-DEOXY-4-FORMAMIDO-L-ARABINOSE TRANSFERASE-RELATED"/>
    <property type="match status" value="1"/>
</dbReference>
<evidence type="ECO:0000313" key="10">
    <source>
        <dbReference type="Proteomes" id="UP000198744"/>
    </source>
</evidence>
<dbReference type="CDD" id="cd04187">
    <property type="entry name" value="DPM1_like_bac"/>
    <property type="match status" value="1"/>
</dbReference>
<keyword evidence="2" id="KW-0328">Glycosyltransferase</keyword>
<dbReference type="Proteomes" id="UP000198744">
    <property type="component" value="Unassembled WGS sequence"/>
</dbReference>
<dbReference type="InterPro" id="IPR029044">
    <property type="entry name" value="Nucleotide-diphossugar_trans"/>
</dbReference>
<dbReference type="OrthoDB" id="9802649at2"/>
<keyword evidence="4" id="KW-0812">Transmembrane</keyword>
<dbReference type="InterPro" id="IPR050256">
    <property type="entry name" value="Glycosyltransferase_2"/>
</dbReference>
<feature type="domain" description="Glycosyltransferase 2-like" evidence="8">
    <location>
        <begin position="16"/>
        <end position="177"/>
    </location>
</feature>
<proteinExistence type="predicted"/>
<dbReference type="GO" id="GO:0099621">
    <property type="term" value="F:undecaprenyl-phosphate 4-deoxy-4-formamido-L-arabinose transferase activity"/>
    <property type="evidence" value="ECO:0007669"/>
    <property type="project" value="TreeGrafter"/>
</dbReference>
<evidence type="ECO:0000256" key="3">
    <source>
        <dbReference type="ARBA" id="ARBA00022679"/>
    </source>
</evidence>
<evidence type="ECO:0000256" key="4">
    <source>
        <dbReference type="ARBA" id="ARBA00022692"/>
    </source>
</evidence>
<dbReference type="Pfam" id="PF00535">
    <property type="entry name" value="Glycos_transf_2"/>
    <property type="match status" value="1"/>
</dbReference>
<keyword evidence="10" id="KW-1185">Reference proteome</keyword>
<dbReference type="STRING" id="43775.SAMN04489760_101117"/>
<dbReference type="AlphaFoldDB" id="A0A1H7UDQ0"/>
<accession>A0A1H7UDQ0</accession>
<evidence type="ECO:0000259" key="8">
    <source>
        <dbReference type="Pfam" id="PF00535"/>
    </source>
</evidence>
<keyword evidence="6" id="KW-1133">Transmembrane helix</keyword>
<dbReference type="GO" id="GO:0009103">
    <property type="term" value="P:lipopolysaccharide biosynthetic process"/>
    <property type="evidence" value="ECO:0007669"/>
    <property type="project" value="UniProtKB-KW"/>
</dbReference>
<dbReference type="EMBL" id="FOBS01000001">
    <property type="protein sequence ID" value="SEL94884.1"/>
    <property type="molecule type" value="Genomic_DNA"/>
</dbReference>
<protein>
    <submittedName>
        <fullName evidence="9">Glycosyltransferase involved in cell wall bisynthesis</fullName>
    </submittedName>
</protein>
<dbReference type="SUPFAM" id="SSF53448">
    <property type="entry name" value="Nucleotide-diphospho-sugar transferases"/>
    <property type="match status" value="1"/>
</dbReference>
<keyword evidence="3 9" id="KW-0808">Transferase</keyword>
<organism evidence="9 10">
    <name type="scientific">Syntrophus gentianae</name>
    <dbReference type="NCBI Taxonomy" id="43775"/>
    <lineage>
        <taxon>Bacteria</taxon>
        <taxon>Pseudomonadati</taxon>
        <taxon>Thermodesulfobacteriota</taxon>
        <taxon>Syntrophia</taxon>
        <taxon>Syntrophales</taxon>
        <taxon>Syntrophaceae</taxon>
        <taxon>Syntrophus</taxon>
    </lineage>
</organism>
<evidence type="ECO:0000256" key="6">
    <source>
        <dbReference type="ARBA" id="ARBA00022989"/>
    </source>
</evidence>
<sequence>MREMTAEKNHRSVEVSVVIPVFNEEDNIEPLVDELQTVLDKVGKSYEILLIDDCSSDDSFPVMKKLRQTRPFLRILRHRVNAGQSAGQATGFTYASGEIIITMDADQQNDPADIPALLDSLKGEVAAVCGIRRKRMDSLVKRYSSKIANAYRNFITGDSITDAGCTYRAIRRNALGELPVFNGMHRFLPTLLRLQGYQVVEIPVNHRPRTRGYTKYGIGNRLWRGILDCFAMRWLRKRAVPGNRVERESQS</sequence>
<evidence type="ECO:0000256" key="2">
    <source>
        <dbReference type="ARBA" id="ARBA00022676"/>
    </source>
</evidence>
<evidence type="ECO:0000256" key="5">
    <source>
        <dbReference type="ARBA" id="ARBA00022985"/>
    </source>
</evidence>
<dbReference type="RefSeq" id="WP_093881831.1">
    <property type="nucleotide sequence ID" value="NZ_FOBS01000001.1"/>
</dbReference>
<keyword evidence="7" id="KW-0472">Membrane</keyword>
<evidence type="ECO:0000256" key="7">
    <source>
        <dbReference type="ARBA" id="ARBA00023136"/>
    </source>
</evidence>
<keyword evidence="1" id="KW-1003">Cell membrane</keyword>
<keyword evidence="5" id="KW-0448">Lipopolysaccharide biosynthesis</keyword>
<dbReference type="InterPro" id="IPR001173">
    <property type="entry name" value="Glyco_trans_2-like"/>
</dbReference>
<evidence type="ECO:0000256" key="1">
    <source>
        <dbReference type="ARBA" id="ARBA00022475"/>
    </source>
</evidence>
<name>A0A1H7UDQ0_9BACT</name>